<feature type="compositionally biased region" description="Basic and acidic residues" evidence="4">
    <location>
        <begin position="562"/>
        <end position="571"/>
    </location>
</feature>
<keyword evidence="2" id="KW-0341">Growth regulation</keyword>
<feature type="compositionally biased region" description="Polar residues" evidence="4">
    <location>
        <begin position="776"/>
        <end position="787"/>
    </location>
</feature>
<feature type="coiled-coil region" evidence="3">
    <location>
        <begin position="907"/>
        <end position="969"/>
    </location>
</feature>
<feature type="compositionally biased region" description="Basic and acidic residues" evidence="4">
    <location>
        <begin position="630"/>
        <end position="640"/>
    </location>
</feature>
<dbReference type="SMART" id="SM00743">
    <property type="entry name" value="Agenet"/>
    <property type="match status" value="4"/>
</dbReference>
<evidence type="ECO:0000256" key="3">
    <source>
        <dbReference type="SAM" id="Coils"/>
    </source>
</evidence>
<feature type="domain" description="Agenet" evidence="5">
    <location>
        <begin position="317"/>
        <end position="372"/>
    </location>
</feature>
<feature type="region of interest" description="Disordered" evidence="4">
    <location>
        <begin position="75"/>
        <end position="100"/>
    </location>
</feature>
<feature type="compositionally biased region" description="Low complexity" evidence="4">
    <location>
        <begin position="404"/>
        <end position="413"/>
    </location>
</feature>
<accession>A0AAQ3KEY8</accession>
<evidence type="ECO:0000313" key="6">
    <source>
        <dbReference type="EMBL" id="WOL06050.1"/>
    </source>
</evidence>
<feature type="region of interest" description="Disordered" evidence="4">
    <location>
        <begin position="384"/>
        <end position="415"/>
    </location>
</feature>
<organism evidence="6 7">
    <name type="scientific">Canna indica</name>
    <name type="common">Indian-shot</name>
    <dbReference type="NCBI Taxonomy" id="4628"/>
    <lineage>
        <taxon>Eukaryota</taxon>
        <taxon>Viridiplantae</taxon>
        <taxon>Streptophyta</taxon>
        <taxon>Embryophyta</taxon>
        <taxon>Tracheophyta</taxon>
        <taxon>Spermatophyta</taxon>
        <taxon>Magnoliopsida</taxon>
        <taxon>Liliopsida</taxon>
        <taxon>Zingiberales</taxon>
        <taxon>Cannaceae</taxon>
        <taxon>Canna</taxon>
    </lineage>
</organism>
<feature type="region of interest" description="Disordered" evidence="4">
    <location>
        <begin position="761"/>
        <end position="791"/>
    </location>
</feature>
<dbReference type="InterPro" id="IPR014002">
    <property type="entry name" value="Agenet_dom_plant"/>
</dbReference>
<feature type="region of interest" description="Disordered" evidence="4">
    <location>
        <begin position="548"/>
        <end position="571"/>
    </location>
</feature>
<feature type="domain" description="Agenet" evidence="5">
    <location>
        <begin position="101"/>
        <end position="170"/>
    </location>
</feature>
<dbReference type="CDD" id="cd20405">
    <property type="entry name" value="Tudor_Agenet_AtDUF_rpt1_3"/>
    <property type="match status" value="2"/>
</dbReference>
<dbReference type="Pfam" id="PF05266">
    <property type="entry name" value="DUF724"/>
    <property type="match status" value="1"/>
</dbReference>
<dbReference type="Gene3D" id="2.30.30.140">
    <property type="match status" value="1"/>
</dbReference>
<dbReference type="EMBL" id="CP136893">
    <property type="protein sequence ID" value="WOL06050.1"/>
    <property type="molecule type" value="Genomic_DNA"/>
</dbReference>
<evidence type="ECO:0000256" key="4">
    <source>
        <dbReference type="SAM" id="MobiDB-lite"/>
    </source>
</evidence>
<reference evidence="6 7" key="1">
    <citation type="submission" date="2023-10" db="EMBL/GenBank/DDBJ databases">
        <title>Chromosome-scale genome assembly provides insights into flower coloration mechanisms of Canna indica.</title>
        <authorList>
            <person name="Li C."/>
        </authorList>
    </citation>
    <scope>NUCLEOTIDE SEQUENCE [LARGE SCALE GENOMIC DNA]</scope>
    <source>
        <tissue evidence="6">Flower</tissue>
    </source>
</reference>
<dbReference type="CDD" id="cd20406">
    <property type="entry name" value="Tudor_Agenet_AtDUF_rpt2_4"/>
    <property type="match status" value="2"/>
</dbReference>
<name>A0AAQ3KEY8_9LILI</name>
<keyword evidence="1" id="KW-0813">Transport</keyword>
<feature type="compositionally biased region" description="Basic and acidic residues" evidence="4">
    <location>
        <begin position="87"/>
        <end position="100"/>
    </location>
</feature>
<proteinExistence type="predicted"/>
<keyword evidence="7" id="KW-1185">Reference proteome</keyword>
<feature type="compositionally biased region" description="Basic residues" evidence="4">
    <location>
        <begin position="384"/>
        <end position="399"/>
    </location>
</feature>
<dbReference type="Proteomes" id="UP001327560">
    <property type="component" value="Chromosome 4"/>
</dbReference>
<dbReference type="PANTHER" id="PTHR31917">
    <property type="entry name" value="AGENET DOMAIN-CONTAINING PROTEIN-RELATED"/>
    <property type="match status" value="1"/>
</dbReference>
<dbReference type="PANTHER" id="PTHR31917:SF148">
    <property type="entry name" value="DUF724 DOMAIN-CONTAINING PROTEIN 2"/>
    <property type="match status" value="1"/>
</dbReference>
<feature type="domain" description="Agenet" evidence="5">
    <location>
        <begin position="246"/>
        <end position="314"/>
    </location>
</feature>
<evidence type="ECO:0000259" key="5">
    <source>
        <dbReference type="SMART" id="SM00743"/>
    </source>
</evidence>
<sequence>MSYQRKPSCNVHLGTLRLLTPWCDLELPHSLPRPTPPLRQYRKVEPRTTVILPLYSAHSLSPCCPIESRRLGEVENTRLPMGRPKKHSDGEESSRCRGRPERFPAGARVEIRSDDDGFRGAWYEATVIRRVSPRLYEVAYAALVEDDDPSRPLHEVVRSSNIRPQPPSSASTGGFGLHDLIEAFHNDGWWAGAISIVLDGPVTGRYIVSFPTSREEVELEASKIRRHLLWISGRWVPAAEQGSKEIEFSIGARVEVSRQREKYGTSWLSANITKVLSSTTFQVEYESLGSESNGELLTEIVDVEYIRPFQPYAIQEKKFALNDKVEVLYHSGWVLGRISKILDGFRYVVKILHGKERVFDHTAMRHSQYWNGKEWVVQFQQKIGRPRGRPVSNKKKSQAPKRYLSPSSLSTSSDEGEIICKRGSFKLNLKDKKSEVQLESLPRLKNSKKVELWRYYIKRNRGLLLEHSASPTNEINICAATPMAEHSYSLEQHSSETESPSFGGMLAITNVGTLVAPNPSSSELHYMSNMNGMTDIPIREEYNGITDIPTREESPPDFNGEGSEHQPRANKADVAHISNEASGFLQLPTWRNYTCDHGLPAFVTKKRTKLVIQSPQWQRRSVNDDGVQDESNKMSREKHSTKFFSQLSTPMGWKFKKSRKFATNEVILSKSHPLCQRSNMLRLQGSPPIVDVVDPHVSDAFSICRDSKQVDHGHFGYITPRENRLAAKSLTIKFLMTQSSPDIILSSYKTDTSGEICDMNTEDGTTRSVPTEGHTNKNQTQPPSKIVTSEDDGSLVHPTPLCCLPPIKEVPLPFSKTSAMWESIQSVEVFQVMRQQPHFRQLEQYAMEFREGMAIGLMVSFANLFASIKKLHIDEDLTYVEERLKALGPFEANGFDVHSLRSRLQELIEIQVQRKKCRTTKEELEAKILKIKDNNGMIDSIVAEFEKSIMELEQNLTNLQERRDSVAVQRTHNQSEIPKLEMDVLEAEEAYHSAVEKFYSTLSSPW</sequence>
<evidence type="ECO:0000313" key="7">
    <source>
        <dbReference type="Proteomes" id="UP001327560"/>
    </source>
</evidence>
<dbReference type="AlphaFoldDB" id="A0AAQ3KEY8"/>
<keyword evidence="3" id="KW-0175">Coiled coil</keyword>
<feature type="region of interest" description="Disordered" evidence="4">
    <location>
        <begin position="617"/>
        <end position="641"/>
    </location>
</feature>
<gene>
    <name evidence="6" type="ORF">Cni_G14782</name>
</gene>
<dbReference type="InterPro" id="IPR008395">
    <property type="entry name" value="Agenet-like_dom"/>
</dbReference>
<feature type="domain" description="Agenet" evidence="5">
    <location>
        <begin position="173"/>
        <end position="232"/>
    </location>
</feature>
<evidence type="ECO:0000256" key="2">
    <source>
        <dbReference type="ARBA" id="ARBA00022604"/>
    </source>
</evidence>
<evidence type="ECO:0000256" key="1">
    <source>
        <dbReference type="ARBA" id="ARBA00022448"/>
    </source>
</evidence>
<dbReference type="InterPro" id="IPR007930">
    <property type="entry name" value="DUF724"/>
</dbReference>
<protein>
    <recommendedName>
        <fullName evidence="5">Agenet domain-containing protein</fullName>
    </recommendedName>
</protein>
<dbReference type="Pfam" id="PF05641">
    <property type="entry name" value="Agenet"/>
    <property type="match status" value="2"/>
</dbReference>